<feature type="region of interest" description="Disordered" evidence="1">
    <location>
        <begin position="1104"/>
        <end position="1125"/>
    </location>
</feature>
<dbReference type="InterPro" id="IPR055296">
    <property type="entry name" value="SRL2-like"/>
</dbReference>
<evidence type="ECO:0000259" key="2">
    <source>
        <dbReference type="SMART" id="SM01406"/>
    </source>
</evidence>
<evidence type="ECO:0000256" key="1">
    <source>
        <dbReference type="SAM" id="MobiDB-lite"/>
    </source>
</evidence>
<evidence type="ECO:0000313" key="3">
    <source>
        <dbReference type="EMBL" id="KAI3916332.1"/>
    </source>
</evidence>
<keyword evidence="4" id="KW-1185">Reference proteome</keyword>
<name>A0AAD4SQL1_9MAGN</name>
<feature type="compositionally biased region" description="Basic and acidic residues" evidence="1">
    <location>
        <begin position="446"/>
        <end position="464"/>
    </location>
</feature>
<reference evidence="3" key="1">
    <citation type="submission" date="2022-04" db="EMBL/GenBank/DDBJ databases">
        <title>A functionally conserved STORR gene fusion in Papaver species that diverged 16.8 million years ago.</title>
        <authorList>
            <person name="Catania T."/>
        </authorList>
    </citation>
    <scope>NUCLEOTIDE SEQUENCE</scope>
    <source>
        <strain evidence="3">S-188037</strain>
    </source>
</reference>
<accession>A0AAD4SQL1</accession>
<feature type="region of interest" description="Disordered" evidence="1">
    <location>
        <begin position="790"/>
        <end position="817"/>
    </location>
</feature>
<feature type="domain" description="INO80 complex subunit B-like conserved region" evidence="2">
    <location>
        <begin position="410"/>
        <end position="494"/>
    </location>
</feature>
<dbReference type="Pfam" id="PF04795">
    <property type="entry name" value="PAPA-1"/>
    <property type="match status" value="1"/>
</dbReference>
<feature type="region of interest" description="Disordered" evidence="1">
    <location>
        <begin position="145"/>
        <end position="179"/>
    </location>
</feature>
<dbReference type="InterPro" id="IPR049152">
    <property type="entry name" value="EFR3-like_ARM"/>
</dbReference>
<feature type="compositionally biased region" description="Low complexity" evidence="1">
    <location>
        <begin position="212"/>
        <end position="224"/>
    </location>
</feature>
<feature type="compositionally biased region" description="Acidic residues" evidence="1">
    <location>
        <begin position="342"/>
        <end position="356"/>
    </location>
</feature>
<feature type="region of interest" description="Disordered" evidence="1">
    <location>
        <begin position="1399"/>
        <end position="1424"/>
    </location>
</feature>
<dbReference type="Pfam" id="PF21052">
    <property type="entry name" value="EFR3_ARM"/>
    <property type="match status" value="1"/>
</dbReference>
<dbReference type="InterPro" id="IPR016024">
    <property type="entry name" value="ARM-type_fold"/>
</dbReference>
<dbReference type="SUPFAM" id="SSF48371">
    <property type="entry name" value="ARM repeat"/>
    <property type="match status" value="1"/>
</dbReference>
<feature type="compositionally biased region" description="Polar residues" evidence="1">
    <location>
        <begin position="1406"/>
        <end position="1424"/>
    </location>
</feature>
<protein>
    <recommendedName>
        <fullName evidence="2">INO80 complex subunit B-like conserved region domain-containing protein</fullName>
    </recommendedName>
</protein>
<dbReference type="EMBL" id="JAJJMB010009125">
    <property type="protein sequence ID" value="KAI3916332.1"/>
    <property type="molecule type" value="Genomic_DNA"/>
</dbReference>
<evidence type="ECO:0000313" key="4">
    <source>
        <dbReference type="Proteomes" id="UP001202328"/>
    </source>
</evidence>
<dbReference type="PANTHER" id="PTHR46087:SF11">
    <property type="entry name" value="PROTEIN SEMI-ROLLED LEAF 2"/>
    <property type="match status" value="1"/>
</dbReference>
<dbReference type="InterPro" id="IPR006880">
    <property type="entry name" value="INO80B_C"/>
</dbReference>
<dbReference type="Proteomes" id="UP001202328">
    <property type="component" value="Unassembled WGS sequence"/>
</dbReference>
<comment type="caution">
    <text evidence="3">The sequence shown here is derived from an EMBL/GenBank/DDBJ whole genome shotgun (WGS) entry which is preliminary data.</text>
</comment>
<feature type="region of interest" description="Disordered" evidence="1">
    <location>
        <begin position="285"/>
        <end position="469"/>
    </location>
</feature>
<dbReference type="GO" id="GO:0031011">
    <property type="term" value="C:Ino80 complex"/>
    <property type="evidence" value="ECO:0007669"/>
    <property type="project" value="InterPro"/>
</dbReference>
<feature type="compositionally biased region" description="Basic and acidic residues" evidence="1">
    <location>
        <begin position="404"/>
        <end position="439"/>
    </location>
</feature>
<feature type="region of interest" description="Disordered" evidence="1">
    <location>
        <begin position="193"/>
        <end position="265"/>
    </location>
</feature>
<sequence length="1549" mass="171140">MLFPTRVSTSLINFFSKCAKEQNLWGFFSLNFAIMEGLKGCALDSAGNSIRKKRSNMPRRPRADEIIGYDSTSRSALGVSAVDRVGGCGEFGGYKRSRKDDGASTGHEGFKNGGGSSGLDFVRCSKGALAPANWKSVKSVEESLDLHSRKKENSMGNVRNVESLSLGNSGVNSDGLGNENKLRKVKLKVGGVTHTLHTKPASNGASSGGSGSSSMKSSPSVDASRPLKKLILQETSDDDNSPSEAVRKSKRVPKPRLLDDAFDDGNDDEEIRYLERLKTSKAAPDYAREYGDDGEEGSRKHRKISMVLKTKAVGDQYDEDLEPGSSKGRDSTKNSRSKLANEDADFVGEEEPASDGELEHKKEVSLTSRQRALQSGKDISAGPGASMIEFPNGLPPAAPRKQKEKLSEVEQQLKKAEAAHKRKTQAEKAARESEAEAIRKILGQDSSRKKKEDKLQKRRDEIAQERTSNSTLSSNTVRWVIGPTGTVVIFPDEIGLPHIFDSKPCSYPPPRAKCAGPSCTNTYSCNFFVVSVGVSLPKILVADSEMGFISRKVLPVCTNMCICCPALRSRSRQPVKRYKKLLGEIFPKSLDGPPNERKIVKLCEYAAKNPIRIPKIVKYLEQRIFKELRNEHIKVINIITEAYNKLLCICKGQMVYFAGSILNVVSELLDDTKKDTVRVLGCHTLTTFIYSQVDNTYNHNIESFVHKICTLARETGEEHEKICLRASSLQCLSAMVWHMAQFSHVFANFDEIVHVTLDNYKADRNVEDDGRGESNHNWVDEVVRCEGRAGAGVSTSVSPSHMIMRPRPEKKDSSLLTREETETPAVWTQICIQKMVELAKESTTMRRVLEPMFIYFDTRKHWEPQNGLAMVVLSDMAYFVENSGNQQLILAAIIRHLDHKNVAYDPQTKSNMIQIASALALQLRAQAIVPDIGIVSDMCRHLKKSLQASVDIVGQQKQNTSTSLQNAIEDCLLEIARGIDDARPLFDLMAITLEDLPPNGVAARATIGSMLILAHIISLASVPSYSQKIFPEALLVQLLRTMMHPDAEARIGAHQIFSAILIPSSRSELSMLHSGSQFEARRWQCKTASAFASASALLEKLRKEKDSEKVDKHENGSPDDFRESETIEEEWKQGWIHKKLPNLFKLNSSIIEKTTGSNVSLVAEPNTIQLSEDQTVQLLSAFWMQASLSDNLPSNFEAIARSFSLTLISSRPKNSVDNIVIRFFQLPLSLKKISLDPNYDMLPPSCQRLLFTLATSMLMFAAKIYQVPNLNNFLTSVACISDDRYLSIGDDLQLCVKPQADLKEFGSATDHEAASRALFELREALQEADKVILNILVENLSCLTKLDKDDLAAQLSEVFTPDDAFLFGPQSILDFDHLQMASLAKESLSFDEEFQANSTVDDDAATESSVHNYSSTMPRTPNKSSLPHIISAGQLIESAFEVAGQVAGSSISTSPLPYSAMARQCEALGTCTRKKLSSWLAHETTPESNSFDNLSLTLHGDSRSALQKITNNVGSWESIIGSSSTEQPWSAMKLPPASPFDNFMKAARF</sequence>
<dbReference type="PANTHER" id="PTHR46087">
    <property type="entry name" value="PUTATIVE, EXPRESSED-RELATED"/>
    <property type="match status" value="1"/>
</dbReference>
<feature type="compositionally biased region" description="Basic and acidic residues" evidence="1">
    <location>
        <begin position="806"/>
        <end position="817"/>
    </location>
</feature>
<dbReference type="SMART" id="SM01406">
    <property type="entry name" value="PAPA-1"/>
    <property type="match status" value="1"/>
</dbReference>
<organism evidence="3 4">
    <name type="scientific">Papaver atlanticum</name>
    <dbReference type="NCBI Taxonomy" id="357466"/>
    <lineage>
        <taxon>Eukaryota</taxon>
        <taxon>Viridiplantae</taxon>
        <taxon>Streptophyta</taxon>
        <taxon>Embryophyta</taxon>
        <taxon>Tracheophyta</taxon>
        <taxon>Spermatophyta</taxon>
        <taxon>Magnoliopsida</taxon>
        <taxon>Ranunculales</taxon>
        <taxon>Papaveraceae</taxon>
        <taxon>Papaveroideae</taxon>
        <taxon>Papaver</taxon>
    </lineage>
</organism>
<dbReference type="CDD" id="cd22249">
    <property type="entry name" value="UDM1_RNF168_RNF169-like"/>
    <property type="match status" value="1"/>
</dbReference>
<gene>
    <name evidence="3" type="ORF">MKW98_004773</name>
</gene>
<proteinExistence type="predicted"/>
<feature type="compositionally biased region" description="Polar residues" evidence="1">
    <location>
        <begin position="154"/>
        <end position="172"/>
    </location>
</feature>